<evidence type="ECO:0000313" key="2">
    <source>
        <dbReference type="Proteomes" id="UP001235712"/>
    </source>
</evidence>
<keyword evidence="2" id="KW-1185">Reference proteome</keyword>
<dbReference type="Gene3D" id="1.10.287.1060">
    <property type="entry name" value="ESAT-6-like"/>
    <property type="match status" value="1"/>
</dbReference>
<dbReference type="InterPro" id="IPR010310">
    <property type="entry name" value="T7SS_ESAT-6-like"/>
</dbReference>
<dbReference type="Proteomes" id="UP001235712">
    <property type="component" value="Unassembled WGS sequence"/>
</dbReference>
<organism evidence="1 2">
    <name type="scientific">Kineosporia succinea</name>
    <dbReference type="NCBI Taxonomy" id="84632"/>
    <lineage>
        <taxon>Bacteria</taxon>
        <taxon>Bacillati</taxon>
        <taxon>Actinomycetota</taxon>
        <taxon>Actinomycetes</taxon>
        <taxon>Kineosporiales</taxon>
        <taxon>Kineosporiaceae</taxon>
        <taxon>Kineosporia</taxon>
    </lineage>
</organism>
<reference evidence="1 2" key="1">
    <citation type="submission" date="2023-07" db="EMBL/GenBank/DDBJ databases">
        <title>Sequencing the genomes of 1000 actinobacteria strains.</title>
        <authorList>
            <person name="Klenk H.-P."/>
        </authorList>
    </citation>
    <scope>NUCLEOTIDE SEQUENCE [LARGE SCALE GENOMIC DNA]</scope>
    <source>
        <strain evidence="1 2">DSM 44388</strain>
    </source>
</reference>
<evidence type="ECO:0000313" key="1">
    <source>
        <dbReference type="EMBL" id="MDP9830646.1"/>
    </source>
</evidence>
<dbReference type="RefSeq" id="WP_307249712.1">
    <property type="nucleotide sequence ID" value="NZ_JAUSQZ010000001.1"/>
</dbReference>
<sequence length="96" mass="10341">MSISVKYEDLQSTATQLNSGREEMVANLTRLKGLVDALVSSGFVTDQASGRFQQSYQQWNTGASNAIQGLEGMSQFLNTAIQKHQQLDSELGSAAG</sequence>
<accession>A0ABT9PD61</accession>
<name>A0ABT9PD61_9ACTN</name>
<dbReference type="SUPFAM" id="SSF140453">
    <property type="entry name" value="EsxAB dimer-like"/>
    <property type="match status" value="1"/>
</dbReference>
<gene>
    <name evidence="1" type="ORF">J2S57_006395</name>
</gene>
<comment type="caution">
    <text evidence="1">The sequence shown here is derived from an EMBL/GenBank/DDBJ whole genome shotgun (WGS) entry which is preliminary data.</text>
</comment>
<dbReference type="InterPro" id="IPR036689">
    <property type="entry name" value="ESAT-6-like_sf"/>
</dbReference>
<dbReference type="Pfam" id="PF06013">
    <property type="entry name" value="WXG100"/>
    <property type="match status" value="1"/>
</dbReference>
<protein>
    <submittedName>
        <fullName evidence="1">WXG100 family type VII secretion target</fullName>
    </submittedName>
</protein>
<dbReference type="EMBL" id="JAUSQZ010000001">
    <property type="protein sequence ID" value="MDP9830646.1"/>
    <property type="molecule type" value="Genomic_DNA"/>
</dbReference>
<proteinExistence type="predicted"/>